<dbReference type="SFLD" id="SFLDS00003">
    <property type="entry name" value="Haloacid_Dehalogenase"/>
    <property type="match status" value="1"/>
</dbReference>
<gene>
    <name evidence="1" type="primary">yrfG</name>
    <name evidence="1" type="ORF">J3998_10105</name>
</gene>
<dbReference type="NCBIfam" id="TIGR01509">
    <property type="entry name" value="HAD-SF-IA-v3"/>
    <property type="match status" value="1"/>
</dbReference>
<evidence type="ECO:0000313" key="1">
    <source>
        <dbReference type="EMBL" id="MBO1927928.1"/>
    </source>
</evidence>
<name>A0ABS3Q6F6_9GAMM</name>
<proteinExistence type="predicted"/>
<keyword evidence="2" id="KW-1185">Reference proteome</keyword>
<dbReference type="CDD" id="cd01427">
    <property type="entry name" value="HAD_like"/>
    <property type="match status" value="1"/>
</dbReference>
<dbReference type="PANTHER" id="PTHR43434">
    <property type="entry name" value="PHOSPHOGLYCOLATE PHOSPHATASE"/>
    <property type="match status" value="1"/>
</dbReference>
<sequence>MNPKQLLDWNQIDTVLLDMDGTLLDLHFDHHFWMHTVPEAYAYKKHISIRSAMAKIHKEINSHAGTLNWYCLDFWSEKLGLNIAELKRGFKDDIAVHPEVLEFLAALRAHDKKVVMVTNAHRDSLALKLEMTEIGRYFHTMISAHDLGIPKEDIRIWSEIQHIEPYDPSRTMLIDDNLKALTTAQQYGIAIPMCATYVSPKLSKIDPQGFPFFENYLEIMPR</sequence>
<reference evidence="1 2" key="1">
    <citation type="submission" date="2021-03" db="EMBL/GenBank/DDBJ databases">
        <title>Thiomicrorhabdus sp.nov.,novel sulfur-oxidizing bacteria isolated from coastal sediment.</title>
        <authorList>
            <person name="Liu X."/>
        </authorList>
    </citation>
    <scope>NUCLEOTIDE SEQUENCE [LARGE SCALE GENOMIC DNA]</scope>
    <source>
        <strain evidence="1 2">6S2-11</strain>
    </source>
</reference>
<dbReference type="Proteomes" id="UP000664835">
    <property type="component" value="Unassembled WGS sequence"/>
</dbReference>
<dbReference type="NCBIfam" id="NF011564">
    <property type="entry name" value="PRK14988.1"/>
    <property type="match status" value="1"/>
</dbReference>
<dbReference type="GO" id="GO:0008253">
    <property type="term" value="F:5'-nucleotidase activity"/>
    <property type="evidence" value="ECO:0007669"/>
    <property type="project" value="UniProtKB-EC"/>
</dbReference>
<dbReference type="RefSeq" id="WP_208150543.1">
    <property type="nucleotide sequence ID" value="NZ_JAGETV010000021.1"/>
</dbReference>
<dbReference type="Gene3D" id="3.40.50.1000">
    <property type="entry name" value="HAD superfamily/HAD-like"/>
    <property type="match status" value="1"/>
</dbReference>
<dbReference type="InterPro" id="IPR006439">
    <property type="entry name" value="HAD-SF_hydro_IA"/>
</dbReference>
<dbReference type="InterPro" id="IPR036412">
    <property type="entry name" value="HAD-like_sf"/>
</dbReference>
<dbReference type="SUPFAM" id="SSF56784">
    <property type="entry name" value="HAD-like"/>
    <property type="match status" value="1"/>
</dbReference>
<protein>
    <submittedName>
        <fullName evidence="1">GMP/IMP nucleotidase</fullName>
        <ecNumber evidence="1">3.1.3.5</ecNumber>
    </submittedName>
</protein>
<dbReference type="InterPro" id="IPR023214">
    <property type="entry name" value="HAD_sf"/>
</dbReference>
<evidence type="ECO:0000313" key="2">
    <source>
        <dbReference type="Proteomes" id="UP000664835"/>
    </source>
</evidence>
<dbReference type="EC" id="3.1.3.5" evidence="1"/>
<dbReference type="PANTHER" id="PTHR43434:SF3">
    <property type="entry name" value="GMP_IMP NUCLEOTIDASE YRFG"/>
    <property type="match status" value="1"/>
</dbReference>
<organism evidence="1 2">
    <name type="scientific">Thiomicrorhabdus marina</name>
    <dbReference type="NCBI Taxonomy" id="2818442"/>
    <lineage>
        <taxon>Bacteria</taxon>
        <taxon>Pseudomonadati</taxon>
        <taxon>Pseudomonadota</taxon>
        <taxon>Gammaproteobacteria</taxon>
        <taxon>Thiotrichales</taxon>
        <taxon>Piscirickettsiaceae</taxon>
        <taxon>Thiomicrorhabdus</taxon>
    </lineage>
</organism>
<accession>A0ABS3Q6F6</accession>
<dbReference type="EMBL" id="JAGETV010000021">
    <property type="protein sequence ID" value="MBO1927928.1"/>
    <property type="molecule type" value="Genomic_DNA"/>
</dbReference>
<dbReference type="Pfam" id="PF00702">
    <property type="entry name" value="Hydrolase"/>
    <property type="match status" value="1"/>
</dbReference>
<keyword evidence="1" id="KW-0378">Hydrolase</keyword>
<dbReference type="SFLD" id="SFLDG01129">
    <property type="entry name" value="C1.5:_HAD__Beta-PGM__Phosphata"/>
    <property type="match status" value="1"/>
</dbReference>
<dbReference type="InterPro" id="IPR050155">
    <property type="entry name" value="HAD-like_hydrolase_sf"/>
</dbReference>
<comment type="caution">
    <text evidence="1">The sequence shown here is derived from an EMBL/GenBank/DDBJ whole genome shotgun (WGS) entry which is preliminary data.</text>
</comment>